<dbReference type="Pfam" id="PF24175">
    <property type="entry name" value="SU10_adaptor"/>
    <property type="match status" value="1"/>
</dbReference>
<comment type="caution">
    <text evidence="1">The sequence shown here is derived from an EMBL/GenBank/DDBJ whole genome shotgun (WGS) entry which is preliminary data.</text>
</comment>
<organism evidence="1 2">
    <name type="scientific">candidate division WOR_3 bacterium SM1_77</name>
    <dbReference type="NCBI Taxonomy" id="1703778"/>
    <lineage>
        <taxon>Bacteria</taxon>
        <taxon>Bacteria division WOR-3</taxon>
    </lineage>
</organism>
<dbReference type="InterPro" id="IPR056209">
    <property type="entry name" value="SU10_adaptor"/>
</dbReference>
<protein>
    <submittedName>
        <fullName evidence="1">Uncharacterized protein</fullName>
    </submittedName>
</protein>
<dbReference type="AlphaFoldDB" id="A0A0S8K0D0"/>
<dbReference type="EMBL" id="LJVE01000014">
    <property type="protein sequence ID" value="KPL15457.1"/>
    <property type="molecule type" value="Genomic_DNA"/>
</dbReference>
<sequence>MKNHSDFLDNVMPHVPSANVDMALLEIKNTIIDFCEKSLILQTTLDPVTGIVDVSDYDLEPPKDRRVTKILKGWYKGRELTPVSFDEITNPAAYNPNAADAPVRREDPRNVWQKDADTFSVYPIPNETLANAITLVVALKPTRSTSSIDDVIYEDYAEIIAHGVLARMFMSHDKPYTDFKLAAARQALYTAGLNVARDRALKNYVRVSKHVKIRRI</sequence>
<name>A0A0S8K0D0_UNCW3</name>
<reference evidence="1 2" key="1">
    <citation type="journal article" date="2015" name="Microbiome">
        <title>Genomic resolution of linkages in carbon, nitrogen, and sulfur cycling among widespread estuary sediment bacteria.</title>
        <authorList>
            <person name="Baker B.J."/>
            <person name="Lazar C.S."/>
            <person name="Teske A.P."/>
            <person name="Dick G.J."/>
        </authorList>
    </citation>
    <scope>NUCLEOTIDE SEQUENCE [LARGE SCALE GENOMIC DNA]</scope>
    <source>
        <strain evidence="1">SM1_77</strain>
    </source>
</reference>
<dbReference type="Proteomes" id="UP000050975">
    <property type="component" value="Unassembled WGS sequence"/>
</dbReference>
<accession>A0A0S8K0D0</accession>
<evidence type="ECO:0000313" key="2">
    <source>
        <dbReference type="Proteomes" id="UP000050975"/>
    </source>
</evidence>
<gene>
    <name evidence="1" type="ORF">AMJ74_01475</name>
</gene>
<proteinExistence type="predicted"/>
<evidence type="ECO:0000313" key="1">
    <source>
        <dbReference type="EMBL" id="KPL15457.1"/>
    </source>
</evidence>